<name>A0A8H7NNZ5_BIOOC</name>
<gene>
    <name evidence="2" type="ORF">IM811_000799</name>
</gene>
<dbReference type="InterPro" id="IPR011009">
    <property type="entry name" value="Kinase-like_dom_sf"/>
</dbReference>
<sequence>MATSSSSWATVLDFLQSSSSKAMEAFQKAHWDEICRIASKHYNSKGCRALDSVACGMNNVVRMLEFSDGTRWVARVHISSTDSDITRIKLESEVATMQYISQHSSLPVSRILSYDLDPKGPAGVPFILMELIPGTVAMDALGGYNAHRGVIPRRHRPNFYRSVAACHVQITSLRFPKIGIITRTGDGGYEMGPLPGIGGPFETATAFFEAWANSVQFKRNREAITNMMQRGPIPAERMVAIVENFPKQIKAMAARISTHDNGPFPLDHDDFLHSNILVDETNFDVTGIIDWEGACAVPWELVAFPEFIQTLPASFDLPKNYDQNGEPLDEGTKEVWRERRDYVDMVKSFETEDCLLSDCLGSARCQALAYSYGAYTSVGKLGFYDQVIKFVQDNE</sequence>
<dbReference type="Proteomes" id="UP000616885">
    <property type="component" value="Unassembled WGS sequence"/>
</dbReference>
<protein>
    <recommendedName>
        <fullName evidence="1">Aminoglycoside phosphotransferase domain-containing protein</fullName>
    </recommendedName>
</protein>
<evidence type="ECO:0000259" key="1">
    <source>
        <dbReference type="Pfam" id="PF01636"/>
    </source>
</evidence>
<evidence type="ECO:0000313" key="3">
    <source>
        <dbReference type="Proteomes" id="UP000616885"/>
    </source>
</evidence>
<accession>A0A8H7NNZ5</accession>
<dbReference type="SUPFAM" id="SSF56112">
    <property type="entry name" value="Protein kinase-like (PK-like)"/>
    <property type="match status" value="1"/>
</dbReference>
<dbReference type="Pfam" id="PF01636">
    <property type="entry name" value="APH"/>
    <property type="match status" value="1"/>
</dbReference>
<dbReference type="PANTHER" id="PTHR21310:SF37">
    <property type="entry name" value="AMINOGLYCOSIDE PHOSPHOTRANSFERASE DOMAIN-CONTAINING PROTEIN"/>
    <property type="match status" value="1"/>
</dbReference>
<reference evidence="2" key="1">
    <citation type="submission" date="2020-10" db="EMBL/GenBank/DDBJ databases">
        <title>High-Quality Genome Resource of Clonostachys rosea strain S41 by Oxford Nanopore Long-Read Sequencing.</title>
        <authorList>
            <person name="Wang H."/>
        </authorList>
    </citation>
    <scope>NUCLEOTIDE SEQUENCE</scope>
    <source>
        <strain evidence="2">S41</strain>
    </source>
</reference>
<proteinExistence type="predicted"/>
<dbReference type="Gene3D" id="3.30.200.20">
    <property type="entry name" value="Phosphorylase Kinase, domain 1"/>
    <property type="match status" value="1"/>
</dbReference>
<dbReference type="InterPro" id="IPR051678">
    <property type="entry name" value="AGP_Transferase"/>
</dbReference>
<evidence type="ECO:0000313" key="2">
    <source>
        <dbReference type="EMBL" id="KAF9759105.1"/>
    </source>
</evidence>
<dbReference type="Gene3D" id="3.90.1200.10">
    <property type="match status" value="1"/>
</dbReference>
<dbReference type="EMBL" id="JADCTT010000001">
    <property type="protein sequence ID" value="KAF9759105.1"/>
    <property type="molecule type" value="Genomic_DNA"/>
</dbReference>
<dbReference type="AlphaFoldDB" id="A0A8H7NNZ5"/>
<organism evidence="2 3">
    <name type="scientific">Bionectria ochroleuca</name>
    <name type="common">Gliocladium roseum</name>
    <dbReference type="NCBI Taxonomy" id="29856"/>
    <lineage>
        <taxon>Eukaryota</taxon>
        <taxon>Fungi</taxon>
        <taxon>Dikarya</taxon>
        <taxon>Ascomycota</taxon>
        <taxon>Pezizomycotina</taxon>
        <taxon>Sordariomycetes</taxon>
        <taxon>Hypocreomycetidae</taxon>
        <taxon>Hypocreales</taxon>
        <taxon>Bionectriaceae</taxon>
        <taxon>Clonostachys</taxon>
    </lineage>
</organism>
<dbReference type="InterPro" id="IPR002575">
    <property type="entry name" value="Aminoglycoside_PTrfase"/>
</dbReference>
<comment type="caution">
    <text evidence="2">The sequence shown here is derived from an EMBL/GenBank/DDBJ whole genome shotgun (WGS) entry which is preliminary data.</text>
</comment>
<feature type="domain" description="Aminoglycoside phosphotransferase" evidence="1">
    <location>
        <begin position="71"/>
        <end position="295"/>
    </location>
</feature>
<dbReference type="PANTHER" id="PTHR21310">
    <property type="entry name" value="AMINOGLYCOSIDE PHOSPHOTRANSFERASE-RELATED-RELATED"/>
    <property type="match status" value="1"/>
</dbReference>